<dbReference type="EMBL" id="SULG01000079">
    <property type="protein sequence ID" value="TLD40806.1"/>
    <property type="molecule type" value="Genomic_DNA"/>
</dbReference>
<gene>
    <name evidence="2" type="ORF">JETT_2932</name>
</gene>
<reference evidence="2 3" key="1">
    <citation type="submission" date="2019-04" db="EMBL/GenBank/DDBJ databases">
        <title>Genome of a novel bacterium Candidatus Jettenia ecosi reconstructed from metagenome of an anammox bioreactor.</title>
        <authorList>
            <person name="Mardanov A.V."/>
            <person name="Beletsky A.V."/>
            <person name="Ravin N.V."/>
            <person name="Botchkova E.A."/>
            <person name="Litti Y.V."/>
            <person name="Nozhevnikova A.N."/>
        </authorList>
    </citation>
    <scope>NUCLEOTIDE SEQUENCE [LARGE SCALE GENOMIC DNA]</scope>
    <source>
        <strain evidence="2">J2</strain>
    </source>
</reference>
<accession>A0A533Q824</accession>
<evidence type="ECO:0000313" key="2">
    <source>
        <dbReference type="EMBL" id="TLD40806.1"/>
    </source>
</evidence>
<sequence length="328" mass="35025">MRKKLILSAFALIGIMLVSQSKIVFAANGATDTGALSLALEPKLPNEKTIAPSATISNASHVANGIALADKTSGWISLRGVPNGSTIVRAFLYWNFSDTNATGLGGSAVVFNGNRVNGFKRADNSDTCWQFIGNHTYRANVTPFIPANNPNIDYKVVINFNGTTTTKGRDPMSTDNIGSRMLKGATLVAVYSNESTTGKQVRIYDALNDSKFDHTGTFTFTHPALSGSGLFTMCGADGQRGGYLKPHENEFNLSNEKTTFNGTQIAGPPLVTSDWDGSTGLPLPQLWDVHTHPVTLSGTSSVVVYTSPDTDVRVTADCLIPVAFVLEK</sequence>
<comment type="caution">
    <text evidence="2">The sequence shown here is derived from an EMBL/GenBank/DDBJ whole genome shotgun (WGS) entry which is preliminary data.</text>
</comment>
<feature type="chain" id="PRO_5021968107" description="DUF3344 domain-containing protein" evidence="1">
    <location>
        <begin position="27"/>
        <end position="328"/>
    </location>
</feature>
<organism evidence="2 3">
    <name type="scientific">Candidatus Jettenia ecosi</name>
    <dbReference type="NCBI Taxonomy" id="2494326"/>
    <lineage>
        <taxon>Bacteria</taxon>
        <taxon>Pseudomonadati</taxon>
        <taxon>Planctomycetota</taxon>
        <taxon>Candidatus Brocadiia</taxon>
        <taxon>Candidatus Brocadiales</taxon>
        <taxon>Candidatus Brocadiaceae</taxon>
        <taxon>Candidatus Jettenia</taxon>
    </lineage>
</organism>
<evidence type="ECO:0000256" key="1">
    <source>
        <dbReference type="SAM" id="SignalP"/>
    </source>
</evidence>
<protein>
    <recommendedName>
        <fullName evidence="4">DUF3344 domain-containing protein</fullName>
    </recommendedName>
</protein>
<proteinExistence type="predicted"/>
<dbReference type="Proteomes" id="UP000319783">
    <property type="component" value="Unassembled WGS sequence"/>
</dbReference>
<evidence type="ECO:0008006" key="4">
    <source>
        <dbReference type="Google" id="ProtNLM"/>
    </source>
</evidence>
<evidence type="ECO:0000313" key="3">
    <source>
        <dbReference type="Proteomes" id="UP000319783"/>
    </source>
</evidence>
<name>A0A533Q824_9BACT</name>
<feature type="signal peptide" evidence="1">
    <location>
        <begin position="1"/>
        <end position="26"/>
    </location>
</feature>
<dbReference type="AlphaFoldDB" id="A0A533Q824"/>
<keyword evidence="1" id="KW-0732">Signal</keyword>